<dbReference type="SUPFAM" id="SSF55811">
    <property type="entry name" value="Nudix"/>
    <property type="match status" value="1"/>
</dbReference>
<evidence type="ECO:0008006" key="4">
    <source>
        <dbReference type="Google" id="ProtNLM"/>
    </source>
</evidence>
<dbReference type="InterPro" id="IPR015797">
    <property type="entry name" value="NUDIX_hydrolase-like_dom_sf"/>
</dbReference>
<gene>
    <name evidence="2" type="ORF">QFZ49_003322</name>
</gene>
<feature type="region of interest" description="Disordered" evidence="1">
    <location>
        <begin position="1"/>
        <end position="29"/>
    </location>
</feature>
<dbReference type="Proteomes" id="UP001223072">
    <property type="component" value="Unassembled WGS sequence"/>
</dbReference>
<evidence type="ECO:0000313" key="2">
    <source>
        <dbReference type="EMBL" id="MDQ0933382.1"/>
    </source>
</evidence>
<evidence type="ECO:0000256" key="1">
    <source>
        <dbReference type="SAM" id="MobiDB-lite"/>
    </source>
</evidence>
<proteinExistence type="predicted"/>
<sequence length="45" mass="4973">MAQSKTDDQPEPLKPALQSKSEPGEPITETAMRELYEETGLTVKP</sequence>
<reference evidence="2 3" key="1">
    <citation type="submission" date="2023-07" db="EMBL/GenBank/DDBJ databases">
        <title>Comparative genomics of wheat-associated soil bacteria to identify genetic determinants of phenazine resistance.</title>
        <authorList>
            <person name="Mouncey N."/>
        </authorList>
    </citation>
    <scope>NUCLEOTIDE SEQUENCE [LARGE SCALE GENOMIC DNA]</scope>
    <source>
        <strain evidence="2 3">W2I16</strain>
    </source>
</reference>
<name>A0ABU0RN19_9ACTN</name>
<protein>
    <recommendedName>
        <fullName evidence="4">Nudix hydrolase domain-containing protein</fullName>
    </recommendedName>
</protein>
<accession>A0ABU0RN19</accession>
<organism evidence="2 3">
    <name type="scientific">Streptomyces turgidiscabies</name>
    <dbReference type="NCBI Taxonomy" id="85558"/>
    <lineage>
        <taxon>Bacteria</taxon>
        <taxon>Bacillati</taxon>
        <taxon>Actinomycetota</taxon>
        <taxon>Actinomycetes</taxon>
        <taxon>Kitasatosporales</taxon>
        <taxon>Streptomycetaceae</taxon>
        <taxon>Streptomyces</taxon>
    </lineage>
</organism>
<comment type="caution">
    <text evidence="2">The sequence shown here is derived from an EMBL/GenBank/DDBJ whole genome shotgun (WGS) entry which is preliminary data.</text>
</comment>
<keyword evidence="3" id="KW-1185">Reference proteome</keyword>
<dbReference type="EMBL" id="JAUSZS010000004">
    <property type="protein sequence ID" value="MDQ0933382.1"/>
    <property type="molecule type" value="Genomic_DNA"/>
</dbReference>
<evidence type="ECO:0000313" key="3">
    <source>
        <dbReference type="Proteomes" id="UP001223072"/>
    </source>
</evidence>
<dbReference type="Gene3D" id="3.90.79.10">
    <property type="entry name" value="Nucleoside Triphosphate Pyrophosphohydrolase"/>
    <property type="match status" value="1"/>
</dbReference>